<dbReference type="OrthoDB" id="5914890at2759"/>
<dbReference type="HOGENOM" id="CLU_1300835_0_0_1"/>
<evidence type="ECO:0000256" key="2">
    <source>
        <dbReference type="ARBA" id="ARBA00023134"/>
    </source>
</evidence>
<dbReference type="AlphaFoldDB" id="Q4V663"/>
<dbReference type="Gene3D" id="3.40.50.300">
    <property type="entry name" value="P-loop containing nucleotide triphosphate hydrolases"/>
    <property type="match status" value="1"/>
</dbReference>
<keyword evidence="2" id="KW-0342">GTP-binding</keyword>
<dbReference type="PANTHER" id="PTHR24073">
    <property type="entry name" value="DRAB5-RELATED"/>
    <property type="match status" value="1"/>
</dbReference>
<evidence type="ECO:0000313" key="3">
    <source>
        <dbReference type="EMBL" id="AAY54859.1"/>
    </source>
</evidence>
<feature type="non-terminal residue" evidence="3">
    <location>
        <position position="1"/>
    </location>
</feature>
<proteinExistence type="evidence at transcript level"/>
<dbReference type="InterPro" id="IPR027417">
    <property type="entry name" value="P-loop_NTPase"/>
</dbReference>
<gene>
    <name evidence="3" type="primary">CG15399</name>
</gene>
<dbReference type="ExpressionAtlas" id="Q4V663">
    <property type="expression patterns" value="baseline and differential"/>
</dbReference>
<dbReference type="SUPFAM" id="SSF52540">
    <property type="entry name" value="P-loop containing nucleoside triphosphate hydrolases"/>
    <property type="match status" value="1"/>
</dbReference>
<name>Q4V663_DROME</name>
<sequence>NTEPQRHTEIETDMKQIELKDVPTVRILMLGDRGVGKTSLTNLMATTEITPTPDSRTVGEESWHVQVRLHEYSKPVILPPTPTWTTPSSSEDSENYPYMRSTPTTTNILYFVEFYDLNSDWRMCRQQRESFYKNIDGIVLVYNMLELSSQDSLHDWLYDPLRQICKHRHLRIRSILKNHNAPILVVGTNLDKLMRRPLRRRGSIAHQLNVEEMLVNCLDPQSFVDKSRNQGKLYGFLNRVIEFKEQFPLLSFRHL</sequence>
<accession>Q4V663</accession>
<dbReference type="EMBL" id="BT022443">
    <property type="protein sequence ID" value="AAY54859.1"/>
    <property type="molecule type" value="mRNA"/>
</dbReference>
<keyword evidence="1" id="KW-0547">Nucleotide-binding</keyword>
<dbReference type="VEuPathDB" id="VectorBase:FBgn0031460"/>
<dbReference type="GO" id="GO:0005525">
    <property type="term" value="F:GTP binding"/>
    <property type="evidence" value="ECO:0007669"/>
    <property type="project" value="UniProtKB-KW"/>
</dbReference>
<reference evidence="3" key="1">
    <citation type="submission" date="2005-05" db="EMBL/GenBank/DDBJ databases">
        <authorList>
            <person name="Stapleton M."/>
            <person name="Carlson J."/>
            <person name="Chavez C."/>
            <person name="Frise E."/>
            <person name="George R."/>
            <person name="Pacleb J."/>
            <person name="Park S."/>
            <person name="Wan K."/>
            <person name="Yu C."/>
            <person name="Celniker S."/>
        </authorList>
    </citation>
    <scope>NUCLEOTIDE SEQUENCE</scope>
</reference>
<evidence type="ECO:0000256" key="1">
    <source>
        <dbReference type="ARBA" id="ARBA00022741"/>
    </source>
</evidence>
<organism evidence="3">
    <name type="scientific">Drosophila melanogaster</name>
    <name type="common">Fruit fly</name>
    <dbReference type="NCBI Taxonomy" id="7227"/>
    <lineage>
        <taxon>Eukaryota</taxon>
        <taxon>Metazoa</taxon>
        <taxon>Ecdysozoa</taxon>
        <taxon>Arthropoda</taxon>
        <taxon>Hexapoda</taxon>
        <taxon>Insecta</taxon>
        <taxon>Pterygota</taxon>
        <taxon>Neoptera</taxon>
        <taxon>Endopterygota</taxon>
        <taxon>Diptera</taxon>
        <taxon>Brachycera</taxon>
        <taxon>Muscomorpha</taxon>
        <taxon>Ephydroidea</taxon>
        <taxon>Drosophilidae</taxon>
        <taxon>Drosophila</taxon>
        <taxon>Sophophora</taxon>
    </lineage>
</organism>
<dbReference type="Bgee" id="FBgn0031460">
    <property type="expression patterns" value="Expressed in testis and 12 other cell types or tissues"/>
</dbReference>
<protein>
    <submittedName>
        <fullName evidence="3">IP08012p</fullName>
    </submittedName>
</protein>